<dbReference type="GO" id="GO:0006355">
    <property type="term" value="P:regulation of DNA-templated transcription"/>
    <property type="evidence" value="ECO:0007669"/>
    <property type="project" value="UniProtKB-UniRule"/>
</dbReference>
<dbReference type="OrthoDB" id="1680813at2"/>
<evidence type="ECO:0000256" key="2">
    <source>
        <dbReference type="ARBA" id="ARBA00014129"/>
    </source>
</evidence>
<dbReference type="EMBL" id="DF977002">
    <property type="protein sequence ID" value="GAQ25570.1"/>
    <property type="molecule type" value="Genomic_DNA"/>
</dbReference>
<feature type="domain" description="CtsR N-terminal HTH" evidence="8">
    <location>
        <begin position="3"/>
        <end position="74"/>
    </location>
</feature>
<feature type="domain" description="CtsR C-terminal dimerization" evidence="9">
    <location>
        <begin position="78"/>
        <end position="146"/>
    </location>
</feature>
<dbReference type="Gene3D" id="3.30.56.130">
    <property type="entry name" value="Transcriptional regulator CtsR, winged HTH domain"/>
    <property type="match status" value="1"/>
</dbReference>
<dbReference type="Pfam" id="PF17727">
    <property type="entry name" value="CtsR_C"/>
    <property type="match status" value="1"/>
</dbReference>
<dbReference type="Proteomes" id="UP000062160">
    <property type="component" value="Unassembled WGS sequence"/>
</dbReference>
<dbReference type="InterPro" id="IPR041473">
    <property type="entry name" value="CtsR_C"/>
</dbReference>
<evidence type="ECO:0000256" key="1">
    <source>
        <dbReference type="ARBA" id="ARBA00010189"/>
    </source>
</evidence>
<dbReference type="Pfam" id="PF05848">
    <property type="entry name" value="CtsR"/>
    <property type="match status" value="1"/>
</dbReference>
<dbReference type="PIRSF" id="PIRSF010607">
    <property type="entry name" value="Txn_repr_CtsR"/>
    <property type="match status" value="1"/>
</dbReference>
<evidence type="ECO:0000256" key="5">
    <source>
        <dbReference type="ARBA" id="ARBA00023125"/>
    </source>
</evidence>
<gene>
    <name evidence="10" type="ORF">TSYNT_899</name>
</gene>
<evidence type="ECO:0000256" key="3">
    <source>
        <dbReference type="ARBA" id="ARBA00022491"/>
    </source>
</evidence>
<keyword evidence="6 7" id="KW-0804">Transcription</keyword>
<keyword evidence="4 7" id="KW-0805">Transcription regulation</keyword>
<proteinExistence type="inferred from homology"/>
<sequence>MANLSDIIEDFIKEMFDNIPEGILEIQRNEMANQFQCAPSQINYVLTTRFTLERGYFVESRRGGGGYIRIKKLKMCENECLRDILDFIGDSLSASDAKDIVNRLWEENVITEREKEILRAVMNEYNLPAEPSDRDLIRAKLMKAIIAVIMDFQARKGGKKQ</sequence>
<dbReference type="InterPro" id="IPR040465">
    <property type="entry name" value="CtsR_N"/>
</dbReference>
<keyword evidence="3 7" id="KW-0678">Repressor</keyword>
<dbReference type="GO" id="GO:0003677">
    <property type="term" value="F:DNA binding"/>
    <property type="evidence" value="ECO:0007669"/>
    <property type="project" value="UniProtKB-UniRule"/>
</dbReference>
<comment type="similarity">
    <text evidence="1 7">Belongs to the CtsR family.</text>
</comment>
<dbReference type="InterPro" id="IPR008463">
    <property type="entry name" value="CtsR"/>
</dbReference>
<reference evidence="10" key="1">
    <citation type="journal article" date="2016" name="Genome Announc.">
        <title>Draft Genome Sequence of the Syntrophic Lactate-Degrading Bacterium Tepidanaerobacter syntrophicus JLT.</title>
        <authorList>
            <person name="Matsuura N."/>
            <person name="Ohashi A."/>
            <person name="Tourlousse D.M."/>
            <person name="Sekiguchi Y."/>
        </authorList>
    </citation>
    <scope>NUCLEOTIDE SEQUENCE [LARGE SCALE GENOMIC DNA]</scope>
    <source>
        <strain evidence="10">JL</strain>
    </source>
</reference>
<evidence type="ECO:0000256" key="4">
    <source>
        <dbReference type="ARBA" id="ARBA00023015"/>
    </source>
</evidence>
<name>A0A0U9HFH3_9FIRM</name>
<protein>
    <recommendedName>
        <fullName evidence="2 7">Transcriptional regulator CtsR</fullName>
    </recommendedName>
</protein>
<dbReference type="InterPro" id="IPR041908">
    <property type="entry name" value="CtsR_C_sf"/>
</dbReference>
<evidence type="ECO:0000259" key="8">
    <source>
        <dbReference type="Pfam" id="PF05848"/>
    </source>
</evidence>
<keyword evidence="11" id="KW-1185">Reference proteome</keyword>
<dbReference type="STRING" id="224999.GCA_001485475_01600"/>
<evidence type="ECO:0000256" key="7">
    <source>
        <dbReference type="PIRNR" id="PIRNR010607"/>
    </source>
</evidence>
<dbReference type="AlphaFoldDB" id="A0A0U9HFH3"/>
<evidence type="ECO:0000313" key="10">
    <source>
        <dbReference type="EMBL" id="GAQ25570.1"/>
    </source>
</evidence>
<dbReference type="RefSeq" id="WP_059032982.1">
    <property type="nucleotide sequence ID" value="NZ_BSDN01000018.1"/>
</dbReference>
<dbReference type="Gene3D" id="1.10.1200.150">
    <property type="entry name" value="Transcriptional regulator CtsR, C-terminal domain"/>
    <property type="match status" value="1"/>
</dbReference>
<dbReference type="InterPro" id="IPR041902">
    <property type="entry name" value="CtsR_N_sf"/>
</dbReference>
<keyword evidence="5 7" id="KW-0238">DNA-binding</keyword>
<organism evidence="10">
    <name type="scientific">Tepidanaerobacter syntrophicus</name>
    <dbReference type="NCBI Taxonomy" id="224999"/>
    <lineage>
        <taxon>Bacteria</taxon>
        <taxon>Bacillati</taxon>
        <taxon>Bacillota</taxon>
        <taxon>Clostridia</taxon>
        <taxon>Thermosediminibacterales</taxon>
        <taxon>Tepidanaerobacteraceae</taxon>
        <taxon>Tepidanaerobacter</taxon>
    </lineage>
</organism>
<accession>A0A0U9HFH3</accession>
<evidence type="ECO:0000313" key="11">
    <source>
        <dbReference type="Proteomes" id="UP000062160"/>
    </source>
</evidence>
<evidence type="ECO:0000259" key="9">
    <source>
        <dbReference type="Pfam" id="PF17727"/>
    </source>
</evidence>
<evidence type="ECO:0000256" key="6">
    <source>
        <dbReference type="ARBA" id="ARBA00023163"/>
    </source>
</evidence>